<dbReference type="SUPFAM" id="SSF101322">
    <property type="entry name" value="YcfC-like"/>
    <property type="match status" value="1"/>
</dbReference>
<feature type="coiled-coil region" evidence="4">
    <location>
        <begin position="89"/>
        <end position="116"/>
    </location>
</feature>
<dbReference type="Pfam" id="PF04356">
    <property type="entry name" value="DUF489"/>
    <property type="match status" value="1"/>
</dbReference>
<proteinExistence type="inferred from homology"/>
<gene>
    <name evidence="4 5" type="primary">hflD</name>
    <name evidence="5" type="ORF">GCM10009114_03060</name>
</gene>
<comment type="caution">
    <text evidence="5">The sequence shown here is derived from an EMBL/GenBank/DDBJ whole genome shotgun (WGS) entry which is preliminary data.</text>
</comment>
<comment type="subcellular location">
    <subcellularLocation>
        <location evidence="4">Cytoplasm</location>
    </subcellularLocation>
    <subcellularLocation>
        <location evidence="4">Cell membrane</location>
        <topology evidence="4">Peripheral membrane protein</topology>
        <orientation evidence="4">Cytoplasmic side</orientation>
    </subcellularLocation>
</comment>
<dbReference type="RefSeq" id="WP_343856545.1">
    <property type="nucleotide sequence ID" value="NZ_BAAAFD010000001.1"/>
</dbReference>
<evidence type="ECO:0000256" key="4">
    <source>
        <dbReference type="HAMAP-Rule" id="MF_00695"/>
    </source>
</evidence>
<dbReference type="Proteomes" id="UP001500359">
    <property type="component" value="Unassembled WGS sequence"/>
</dbReference>
<sequence length="209" mass="22843">MDNESEKSIALAGVCQAAALVQLYARKGQAPETAFAASLGSIINTNPASTLEVFGTLADIELGMSTLVSQLGNTPLEKDAEITRYVASILGLERKLSRQSAKMNELGERISQVNRQLAHFDLFDEQMIQNLASIYVDVISPVGPKIQVAGLPAMLQQNANQHRVRALLLAGVRAAVLWRQLGGQRRQILFGRRKIVANTQALQQLIHQF</sequence>
<keyword evidence="3 4" id="KW-0472">Membrane</keyword>
<evidence type="ECO:0000313" key="6">
    <source>
        <dbReference type="Proteomes" id="UP001500359"/>
    </source>
</evidence>
<dbReference type="PANTHER" id="PTHR38100:SF1">
    <property type="entry name" value="HIGH FREQUENCY LYSOGENIZATION PROTEIN HFLD"/>
    <property type="match status" value="1"/>
</dbReference>
<evidence type="ECO:0000256" key="3">
    <source>
        <dbReference type="ARBA" id="ARBA00023136"/>
    </source>
</evidence>
<reference evidence="5 6" key="1">
    <citation type="journal article" date="2019" name="Int. J. Syst. Evol. Microbiol.">
        <title>The Global Catalogue of Microorganisms (GCM) 10K type strain sequencing project: providing services to taxonomists for standard genome sequencing and annotation.</title>
        <authorList>
            <consortium name="The Broad Institute Genomics Platform"/>
            <consortium name="The Broad Institute Genome Sequencing Center for Infectious Disease"/>
            <person name="Wu L."/>
            <person name="Ma J."/>
        </authorList>
    </citation>
    <scope>NUCLEOTIDE SEQUENCE [LARGE SCALE GENOMIC DNA]</scope>
    <source>
        <strain evidence="5 6">JCM 15896</strain>
    </source>
</reference>
<dbReference type="NCBIfam" id="NF001246">
    <property type="entry name" value="PRK00218.1-2"/>
    <property type="match status" value="1"/>
</dbReference>
<keyword evidence="4" id="KW-0175">Coiled coil</keyword>
<evidence type="ECO:0000256" key="2">
    <source>
        <dbReference type="ARBA" id="ARBA00022490"/>
    </source>
</evidence>
<dbReference type="PANTHER" id="PTHR38100">
    <property type="entry name" value="HIGH FREQUENCY LYSOGENIZATION PROTEIN HFLD"/>
    <property type="match status" value="1"/>
</dbReference>
<dbReference type="EMBL" id="BAAAFD010000001">
    <property type="protein sequence ID" value="GAA0852611.1"/>
    <property type="molecule type" value="Genomic_DNA"/>
</dbReference>
<dbReference type="InterPro" id="IPR007451">
    <property type="entry name" value="HflD"/>
</dbReference>
<dbReference type="HAMAP" id="MF_00695">
    <property type="entry name" value="HflD_protein"/>
    <property type="match status" value="1"/>
</dbReference>
<evidence type="ECO:0000256" key="1">
    <source>
        <dbReference type="ARBA" id="ARBA00022475"/>
    </source>
</evidence>
<keyword evidence="6" id="KW-1185">Reference proteome</keyword>
<accession>A0ABN1LCG3</accession>
<evidence type="ECO:0000313" key="5">
    <source>
        <dbReference type="EMBL" id="GAA0852611.1"/>
    </source>
</evidence>
<comment type="similarity">
    <text evidence="4">Belongs to the HflD family.</text>
</comment>
<keyword evidence="2 4" id="KW-0963">Cytoplasm</keyword>
<dbReference type="InterPro" id="IPR035932">
    <property type="entry name" value="HflD-like_sf"/>
</dbReference>
<name>A0ABN1LCG3_9ALTE</name>
<protein>
    <recommendedName>
        <fullName evidence="4">High frequency lysogenization protein HflD homolog</fullName>
    </recommendedName>
</protein>
<keyword evidence="1 4" id="KW-1003">Cell membrane</keyword>
<dbReference type="Gene3D" id="1.10.3890.10">
    <property type="entry name" value="HflD-like"/>
    <property type="match status" value="1"/>
</dbReference>
<dbReference type="NCBIfam" id="NF001248">
    <property type="entry name" value="PRK00218.1-4"/>
    <property type="match status" value="1"/>
</dbReference>
<organism evidence="5 6">
    <name type="scientific">Aliiglaciecola litoralis</name>
    <dbReference type="NCBI Taxonomy" id="582857"/>
    <lineage>
        <taxon>Bacteria</taxon>
        <taxon>Pseudomonadati</taxon>
        <taxon>Pseudomonadota</taxon>
        <taxon>Gammaproteobacteria</taxon>
        <taxon>Alteromonadales</taxon>
        <taxon>Alteromonadaceae</taxon>
        <taxon>Aliiglaciecola</taxon>
    </lineage>
</organism>